<dbReference type="GO" id="GO:0009734">
    <property type="term" value="P:auxin-activated signaling pathway"/>
    <property type="evidence" value="ECO:0007669"/>
    <property type="project" value="UniProtKB-KW"/>
</dbReference>
<feature type="transmembrane region" description="Helical" evidence="10">
    <location>
        <begin position="147"/>
        <end position="165"/>
    </location>
</feature>
<comment type="subcellular location">
    <subcellularLocation>
        <location evidence="1">Endoplasmic reticulum membrane</location>
        <topology evidence="1">Multi-pass membrane protein</topology>
    </subcellularLocation>
</comment>
<evidence type="ECO:0000313" key="11">
    <source>
        <dbReference type="EMBL" id="KCW76786.1"/>
    </source>
</evidence>
<dbReference type="GO" id="GO:0080162">
    <property type="term" value="P:endoplasmic reticulum to cytosol auxin transport"/>
    <property type="evidence" value="ECO:0007669"/>
    <property type="project" value="InterPro"/>
</dbReference>
<dbReference type="EMBL" id="KK198756">
    <property type="protein sequence ID" value="KCW76786.1"/>
    <property type="molecule type" value="Genomic_DNA"/>
</dbReference>
<feature type="transmembrane region" description="Helical" evidence="10">
    <location>
        <begin position="73"/>
        <end position="94"/>
    </location>
</feature>
<evidence type="ECO:0008006" key="12">
    <source>
        <dbReference type="Google" id="ProtNLM"/>
    </source>
</evidence>
<proteinExistence type="inferred from homology"/>
<gene>
    <name evidence="11" type="ORF">EUGRSUZ_D01141</name>
</gene>
<evidence type="ECO:0000256" key="3">
    <source>
        <dbReference type="ARBA" id="ARBA00022692"/>
    </source>
</evidence>
<dbReference type="GO" id="GO:0022857">
    <property type="term" value="F:transmembrane transporter activity"/>
    <property type="evidence" value="ECO:0000318"/>
    <property type="project" value="GO_Central"/>
</dbReference>
<feature type="transmembrane region" description="Helical" evidence="10">
    <location>
        <begin position="328"/>
        <end position="347"/>
    </location>
</feature>
<feature type="transmembrane region" description="Helical" evidence="10">
    <location>
        <begin position="258"/>
        <end position="278"/>
    </location>
</feature>
<evidence type="ECO:0000256" key="6">
    <source>
        <dbReference type="ARBA" id="ARBA00023136"/>
    </source>
</evidence>
<feature type="transmembrane region" description="Helical" evidence="10">
    <location>
        <begin position="398"/>
        <end position="419"/>
    </location>
</feature>
<evidence type="ECO:0000256" key="5">
    <source>
        <dbReference type="ARBA" id="ARBA00022989"/>
    </source>
</evidence>
<dbReference type="GO" id="GO:0005789">
    <property type="term" value="C:endoplasmic reticulum membrane"/>
    <property type="evidence" value="ECO:0007669"/>
    <property type="project" value="UniProtKB-SubCell"/>
</dbReference>
<dbReference type="InterPro" id="IPR004776">
    <property type="entry name" value="Mem_transp_PIN-like"/>
</dbReference>
<evidence type="ECO:0000256" key="8">
    <source>
        <dbReference type="ARBA" id="ARBA00025100"/>
    </source>
</evidence>
<evidence type="ECO:0000256" key="4">
    <source>
        <dbReference type="ARBA" id="ARBA00022824"/>
    </source>
</evidence>
<dbReference type="OMA" id="MWVVIGI"/>
<evidence type="ECO:0000256" key="7">
    <source>
        <dbReference type="ARBA" id="ARBA00023294"/>
    </source>
</evidence>
<name>A0A059CF35_EUCGR</name>
<keyword evidence="7" id="KW-0927">Auxin signaling pathway</keyword>
<evidence type="ECO:0000256" key="9">
    <source>
        <dbReference type="ARBA" id="ARBA00025752"/>
    </source>
</evidence>
<feature type="transmembrane region" description="Helical" evidence="10">
    <location>
        <begin position="298"/>
        <end position="316"/>
    </location>
</feature>
<keyword evidence="2" id="KW-0813">Transport</keyword>
<comment type="similarity">
    <text evidence="9">Belongs to the auxin efflux carrier (TC 2.A.69.2) family.</text>
</comment>
<dbReference type="STRING" id="71139.A0A059CF35"/>
<dbReference type="KEGG" id="egr:104441317"/>
<feature type="transmembrane region" description="Helical" evidence="10">
    <location>
        <begin position="6"/>
        <end position="30"/>
    </location>
</feature>
<reference evidence="11" key="1">
    <citation type="submission" date="2013-07" db="EMBL/GenBank/DDBJ databases">
        <title>The genome of Eucalyptus grandis.</title>
        <authorList>
            <person name="Schmutz J."/>
            <person name="Hayes R."/>
            <person name="Myburg A."/>
            <person name="Tuskan G."/>
            <person name="Grattapaglia D."/>
            <person name="Rokhsar D.S."/>
        </authorList>
    </citation>
    <scope>NUCLEOTIDE SEQUENCE</scope>
    <source>
        <tissue evidence="11">Leaf extractions</tissue>
    </source>
</reference>
<dbReference type="eggNOG" id="KOG2722">
    <property type="taxonomic scope" value="Eukaryota"/>
</dbReference>
<accession>A0A059CF35</accession>
<dbReference type="PANTHER" id="PTHR31651:SF41">
    <property type="entry name" value="PROTEIN PIN-LIKES 3-LIKE ISOFORM X1"/>
    <property type="match status" value="1"/>
</dbReference>
<dbReference type="PANTHER" id="PTHR31651">
    <property type="match status" value="1"/>
</dbReference>
<organism evidence="11">
    <name type="scientific">Eucalyptus grandis</name>
    <name type="common">Flooded gum</name>
    <dbReference type="NCBI Taxonomy" id="71139"/>
    <lineage>
        <taxon>Eukaryota</taxon>
        <taxon>Viridiplantae</taxon>
        <taxon>Streptophyta</taxon>
        <taxon>Embryophyta</taxon>
        <taxon>Tracheophyta</taxon>
        <taxon>Spermatophyta</taxon>
        <taxon>Magnoliopsida</taxon>
        <taxon>eudicotyledons</taxon>
        <taxon>Gunneridae</taxon>
        <taxon>Pentapetalae</taxon>
        <taxon>rosids</taxon>
        <taxon>malvids</taxon>
        <taxon>Myrtales</taxon>
        <taxon>Myrtaceae</taxon>
        <taxon>Myrtoideae</taxon>
        <taxon>Eucalypteae</taxon>
        <taxon>Eucalyptus</taxon>
    </lineage>
</organism>
<keyword evidence="4" id="KW-0256">Endoplasmic reticulum</keyword>
<dbReference type="Gramene" id="KCW76786">
    <property type="protein sequence ID" value="KCW76786"/>
    <property type="gene ID" value="EUGRSUZ_D01141"/>
</dbReference>
<dbReference type="AlphaFoldDB" id="A0A059CF35"/>
<keyword evidence="6 10" id="KW-0472">Membrane</keyword>
<dbReference type="InterPro" id="IPR045033">
    <property type="entry name" value="PILS1/3/4/5/7"/>
</dbReference>
<dbReference type="Pfam" id="PF03547">
    <property type="entry name" value="Mem_trans"/>
    <property type="match status" value="1"/>
</dbReference>
<dbReference type="OrthoDB" id="191139at2759"/>
<feature type="transmembrane region" description="Helical" evidence="10">
    <location>
        <begin position="106"/>
        <end position="127"/>
    </location>
</feature>
<evidence type="ECO:0000256" key="2">
    <source>
        <dbReference type="ARBA" id="ARBA00022448"/>
    </source>
</evidence>
<protein>
    <recommendedName>
        <fullName evidence="12">Auxin efflux carrier family protein</fullName>
    </recommendedName>
</protein>
<sequence>MGVLDLFVVALMPVLKVLLVTAVGSLLAMERVNLLGRDAKQHVNNLVFYIFSPSLIASKLADTITLSSLVTLWFMPVNILLTFIIGSALAWVLIKLTRTPRHLQSLVIGCCAAGNLGNLLLIILPAVCTETNSPFGDSSTCSTYGEAYASLSMAIGAVYIWCYVYPLMRISAEKRAEETDPKDSTASLNADEVISGGLPEIITEPLLASEDSPSPMDCISQEDEICQTRFEGKTKILCLKKIRQHITTITEHIDIKKLFAPSTIAVIIGFIIGVASPIRKLIIGDDAPLRVIYNATDLLGEAAIPCITLIIGANLLRGLKRSTVSPVVIIGVITIRYIALPLIGIGVVKAAHHFGMVGSDALYQFTLMLQFALPPAMNVGTITQLLEAGENECSIIMLWTYAVASLSLTLWSTFFMWIVT</sequence>
<keyword evidence="5 10" id="KW-1133">Transmembrane helix</keyword>
<feature type="transmembrane region" description="Helical" evidence="10">
    <location>
        <begin position="367"/>
        <end position="386"/>
    </location>
</feature>
<dbReference type="InParanoid" id="A0A059CF35"/>
<dbReference type="GO" id="GO:0016020">
    <property type="term" value="C:membrane"/>
    <property type="evidence" value="ECO:0000318"/>
    <property type="project" value="GO_Central"/>
</dbReference>
<evidence type="ECO:0000256" key="1">
    <source>
        <dbReference type="ARBA" id="ARBA00004477"/>
    </source>
</evidence>
<comment type="function">
    <text evidence="8">Involved in cellular auxin homeostasis by regulating auxin metabolism. Regulates intracellular auxin accumulation at the endoplasmic reticulum and thus auxin availability for nuclear auxin signaling.</text>
</comment>
<keyword evidence="3 10" id="KW-0812">Transmembrane</keyword>
<evidence type="ECO:0000256" key="10">
    <source>
        <dbReference type="SAM" id="Phobius"/>
    </source>
</evidence>